<keyword evidence="3" id="KW-0539">Nucleus</keyword>
<comment type="subcellular location">
    <subcellularLocation>
        <location evidence="1">Nucleus</location>
        <location evidence="1">Nucleolus</location>
    </subcellularLocation>
</comment>
<keyword evidence="8" id="KW-1185">Reference proteome</keyword>
<evidence type="ECO:0000256" key="3">
    <source>
        <dbReference type="ARBA" id="ARBA00023242"/>
    </source>
</evidence>
<dbReference type="SUPFAM" id="SSF54928">
    <property type="entry name" value="RNA-binding domain, RBD"/>
    <property type="match status" value="1"/>
</dbReference>
<name>A0AAD3H8B1_9STRA</name>
<accession>A0AAD3H8B1</accession>
<proteinExistence type="predicted"/>
<evidence type="ECO:0000256" key="5">
    <source>
        <dbReference type="SAM" id="MobiDB-lite"/>
    </source>
</evidence>
<evidence type="ECO:0000256" key="2">
    <source>
        <dbReference type="ARBA" id="ARBA00022884"/>
    </source>
</evidence>
<dbReference type="Gene3D" id="3.30.70.330">
    <property type="match status" value="1"/>
</dbReference>
<feature type="domain" description="RRM" evidence="6">
    <location>
        <begin position="65"/>
        <end position="144"/>
    </location>
</feature>
<sequence>MSKALHRSLEAKLAALDGPEWDSSDEEIVEAKPTKKIVKKKKGSAAKIRKAKVQAKQHLSEDASNVIYMGHLPKAFEEPEILTFLSQFGKVTNIKLSRSQRTGNPRGYAFVEFAEKEVAAIVAETMSGYLLMGERSLVCHLVPKDKIHPELFKGSKGNLAIAQTGRSASDYLNKIHEKQREMTNATRTGEQLKKITKRLLSRERKKRAQLKDLGIDYDFPGYDAPTTSVSKNTEKKEAGKKRKVSVDEDIEMEEVKTPKKVKKTKTPKKTPKSNTAETPSSKKKATKKP</sequence>
<protein>
    <recommendedName>
        <fullName evidence="6">RRM domain-containing protein</fullName>
    </recommendedName>
</protein>
<feature type="compositionally biased region" description="Basic residues" evidence="5">
    <location>
        <begin position="258"/>
        <end position="271"/>
    </location>
</feature>
<dbReference type="GO" id="GO:0005730">
    <property type="term" value="C:nucleolus"/>
    <property type="evidence" value="ECO:0007669"/>
    <property type="project" value="UniProtKB-SubCell"/>
</dbReference>
<dbReference type="Pfam" id="PF00076">
    <property type="entry name" value="RRM_1"/>
    <property type="match status" value="1"/>
</dbReference>
<dbReference type="Proteomes" id="UP001054902">
    <property type="component" value="Unassembled WGS sequence"/>
</dbReference>
<dbReference type="SMART" id="SM00360">
    <property type="entry name" value="RRM"/>
    <property type="match status" value="1"/>
</dbReference>
<evidence type="ECO:0000313" key="7">
    <source>
        <dbReference type="EMBL" id="GFH53911.1"/>
    </source>
</evidence>
<gene>
    <name evidence="7" type="ORF">CTEN210_10387</name>
</gene>
<dbReference type="InterPro" id="IPR035979">
    <property type="entry name" value="RBD_domain_sf"/>
</dbReference>
<evidence type="ECO:0000256" key="1">
    <source>
        <dbReference type="ARBA" id="ARBA00004604"/>
    </source>
</evidence>
<comment type="caution">
    <text evidence="7">The sequence shown here is derived from an EMBL/GenBank/DDBJ whole genome shotgun (WGS) entry which is preliminary data.</text>
</comment>
<dbReference type="InterPro" id="IPR000504">
    <property type="entry name" value="RRM_dom"/>
</dbReference>
<dbReference type="PANTHER" id="PTHR46754">
    <property type="entry name" value="MKI67 FHA DOMAIN-INTERACTING NUCLEOLAR PHOSPHOPROTEIN"/>
    <property type="match status" value="1"/>
</dbReference>
<dbReference type="AlphaFoldDB" id="A0AAD3H8B1"/>
<evidence type="ECO:0000313" key="8">
    <source>
        <dbReference type="Proteomes" id="UP001054902"/>
    </source>
</evidence>
<evidence type="ECO:0000256" key="4">
    <source>
        <dbReference type="PROSITE-ProRule" id="PRU00176"/>
    </source>
</evidence>
<dbReference type="EMBL" id="BLLK01000047">
    <property type="protein sequence ID" value="GFH53911.1"/>
    <property type="molecule type" value="Genomic_DNA"/>
</dbReference>
<dbReference type="PROSITE" id="PS50102">
    <property type="entry name" value="RRM"/>
    <property type="match status" value="1"/>
</dbReference>
<reference evidence="7 8" key="1">
    <citation type="journal article" date="2021" name="Sci. Rep.">
        <title>The genome of the diatom Chaetoceros tenuissimus carries an ancient integrated fragment of an extant virus.</title>
        <authorList>
            <person name="Hongo Y."/>
            <person name="Kimura K."/>
            <person name="Takaki Y."/>
            <person name="Yoshida Y."/>
            <person name="Baba S."/>
            <person name="Kobayashi G."/>
            <person name="Nagasaki K."/>
            <person name="Hano T."/>
            <person name="Tomaru Y."/>
        </authorList>
    </citation>
    <scope>NUCLEOTIDE SEQUENCE [LARGE SCALE GENOMIC DNA]</scope>
    <source>
        <strain evidence="7 8">NIES-3715</strain>
    </source>
</reference>
<dbReference type="GO" id="GO:0003723">
    <property type="term" value="F:RNA binding"/>
    <property type="evidence" value="ECO:0007669"/>
    <property type="project" value="UniProtKB-UniRule"/>
</dbReference>
<dbReference type="CDD" id="cd12307">
    <property type="entry name" value="RRM_NIFK_like"/>
    <property type="match status" value="1"/>
</dbReference>
<feature type="region of interest" description="Disordered" evidence="5">
    <location>
        <begin position="224"/>
        <end position="289"/>
    </location>
</feature>
<evidence type="ECO:0000259" key="6">
    <source>
        <dbReference type="PROSITE" id="PS50102"/>
    </source>
</evidence>
<organism evidence="7 8">
    <name type="scientific">Chaetoceros tenuissimus</name>
    <dbReference type="NCBI Taxonomy" id="426638"/>
    <lineage>
        <taxon>Eukaryota</taxon>
        <taxon>Sar</taxon>
        <taxon>Stramenopiles</taxon>
        <taxon>Ochrophyta</taxon>
        <taxon>Bacillariophyta</taxon>
        <taxon>Coscinodiscophyceae</taxon>
        <taxon>Chaetocerotophycidae</taxon>
        <taxon>Chaetocerotales</taxon>
        <taxon>Chaetocerotaceae</taxon>
        <taxon>Chaetoceros</taxon>
    </lineage>
</organism>
<dbReference type="InterPro" id="IPR012677">
    <property type="entry name" value="Nucleotide-bd_a/b_plait_sf"/>
</dbReference>
<keyword evidence="2 4" id="KW-0694">RNA-binding</keyword>